<dbReference type="AlphaFoldDB" id="A0A2I0B010"/>
<accession>A0A2I0B010</accession>
<feature type="compositionally biased region" description="Low complexity" evidence="1">
    <location>
        <begin position="71"/>
        <end position="85"/>
    </location>
</feature>
<dbReference type="EMBL" id="KZ451932">
    <property type="protein sequence ID" value="PKA61116.1"/>
    <property type="molecule type" value="Genomic_DNA"/>
</dbReference>
<evidence type="ECO:0000313" key="3">
    <source>
        <dbReference type="Proteomes" id="UP000236161"/>
    </source>
</evidence>
<protein>
    <submittedName>
        <fullName evidence="2">Uncharacterized protein</fullName>
    </submittedName>
</protein>
<gene>
    <name evidence="2" type="ORF">AXF42_Ash006012</name>
</gene>
<feature type="region of interest" description="Disordered" evidence="1">
    <location>
        <begin position="69"/>
        <end position="91"/>
    </location>
</feature>
<organism evidence="2 3">
    <name type="scientific">Apostasia shenzhenica</name>
    <dbReference type="NCBI Taxonomy" id="1088818"/>
    <lineage>
        <taxon>Eukaryota</taxon>
        <taxon>Viridiplantae</taxon>
        <taxon>Streptophyta</taxon>
        <taxon>Embryophyta</taxon>
        <taxon>Tracheophyta</taxon>
        <taxon>Spermatophyta</taxon>
        <taxon>Magnoliopsida</taxon>
        <taxon>Liliopsida</taxon>
        <taxon>Asparagales</taxon>
        <taxon>Orchidaceae</taxon>
        <taxon>Apostasioideae</taxon>
        <taxon>Apostasia</taxon>
    </lineage>
</organism>
<evidence type="ECO:0000256" key="1">
    <source>
        <dbReference type="SAM" id="MobiDB-lite"/>
    </source>
</evidence>
<proteinExistence type="predicted"/>
<keyword evidence="3" id="KW-1185">Reference proteome</keyword>
<dbReference type="Proteomes" id="UP000236161">
    <property type="component" value="Unassembled WGS sequence"/>
</dbReference>
<reference evidence="2 3" key="1">
    <citation type="journal article" date="2017" name="Nature">
        <title>The Apostasia genome and the evolution of orchids.</title>
        <authorList>
            <person name="Zhang G.Q."/>
            <person name="Liu K.W."/>
            <person name="Li Z."/>
            <person name="Lohaus R."/>
            <person name="Hsiao Y.Y."/>
            <person name="Niu S.C."/>
            <person name="Wang J.Y."/>
            <person name="Lin Y.C."/>
            <person name="Xu Q."/>
            <person name="Chen L.J."/>
            <person name="Yoshida K."/>
            <person name="Fujiwara S."/>
            <person name="Wang Z.W."/>
            <person name="Zhang Y.Q."/>
            <person name="Mitsuda N."/>
            <person name="Wang M."/>
            <person name="Liu G.H."/>
            <person name="Pecoraro L."/>
            <person name="Huang H.X."/>
            <person name="Xiao X.J."/>
            <person name="Lin M."/>
            <person name="Wu X.Y."/>
            <person name="Wu W.L."/>
            <person name="Chen Y.Y."/>
            <person name="Chang S.B."/>
            <person name="Sakamoto S."/>
            <person name="Ohme-Takagi M."/>
            <person name="Yagi M."/>
            <person name="Zeng S.J."/>
            <person name="Shen C.Y."/>
            <person name="Yeh C.M."/>
            <person name="Luo Y.B."/>
            <person name="Tsai W.C."/>
            <person name="Van de Peer Y."/>
            <person name="Liu Z.J."/>
        </authorList>
    </citation>
    <scope>NUCLEOTIDE SEQUENCE [LARGE SCALE GENOMIC DNA]</scope>
    <source>
        <strain evidence="3">cv. Shenzhen</strain>
        <tissue evidence="2">Stem</tissue>
    </source>
</reference>
<evidence type="ECO:0000313" key="2">
    <source>
        <dbReference type="EMBL" id="PKA61116.1"/>
    </source>
</evidence>
<name>A0A2I0B010_9ASPA</name>
<sequence length="122" mass="13076">MRTHSTRAGPTLPLAPRRFRRRRVAAQALIPSPLFLPINRRSEAWLSPSPAYGGASIELRPWLPSELAMTPAAARSPAPAATPAGARRRREARWGCGTRFARAGSTAAATPARAACRRSGVP</sequence>